<dbReference type="EMBL" id="KL363195">
    <property type="protein sequence ID" value="KFD56151.1"/>
    <property type="molecule type" value="Genomic_DNA"/>
</dbReference>
<protein>
    <submittedName>
        <fullName evidence="1">Uncharacterized protein</fullName>
    </submittedName>
</protein>
<feature type="non-terminal residue" evidence="1">
    <location>
        <position position="1"/>
    </location>
</feature>
<accession>A0A085MG05</accession>
<evidence type="ECO:0000313" key="3">
    <source>
        <dbReference type="Proteomes" id="UP000030764"/>
    </source>
</evidence>
<organism evidence="1 3">
    <name type="scientific">Trichuris suis</name>
    <name type="common">pig whipworm</name>
    <dbReference type="NCBI Taxonomy" id="68888"/>
    <lineage>
        <taxon>Eukaryota</taxon>
        <taxon>Metazoa</taxon>
        <taxon>Ecdysozoa</taxon>
        <taxon>Nematoda</taxon>
        <taxon>Enoplea</taxon>
        <taxon>Dorylaimia</taxon>
        <taxon>Trichinellida</taxon>
        <taxon>Trichuridae</taxon>
        <taxon>Trichuris</taxon>
    </lineage>
</organism>
<dbReference type="Proteomes" id="UP000030758">
    <property type="component" value="Unassembled WGS sequence"/>
</dbReference>
<sequence>DSKQFLHVTVVPTCRAQATFFVTFPEWSNSKTQRYFWRKVETSTSAKI</sequence>
<evidence type="ECO:0000313" key="1">
    <source>
        <dbReference type="EMBL" id="KFD56151.1"/>
    </source>
</evidence>
<dbReference type="AlphaFoldDB" id="A0A085MG05"/>
<dbReference type="Proteomes" id="UP000030764">
    <property type="component" value="Unassembled WGS sequence"/>
</dbReference>
<reference evidence="1 3" key="1">
    <citation type="journal article" date="2014" name="Nat. Genet.">
        <title>Genome and transcriptome of the porcine whipworm Trichuris suis.</title>
        <authorList>
            <person name="Jex A.R."/>
            <person name="Nejsum P."/>
            <person name="Schwarz E.M."/>
            <person name="Hu L."/>
            <person name="Young N.D."/>
            <person name="Hall R.S."/>
            <person name="Korhonen P.K."/>
            <person name="Liao S."/>
            <person name="Thamsborg S."/>
            <person name="Xia J."/>
            <person name="Xu P."/>
            <person name="Wang S."/>
            <person name="Scheerlinck J.P."/>
            <person name="Hofmann A."/>
            <person name="Sternberg P.W."/>
            <person name="Wang J."/>
            <person name="Gasser R.B."/>
        </authorList>
    </citation>
    <scope>NUCLEOTIDE SEQUENCE [LARGE SCALE GENOMIC DNA]</scope>
    <source>
        <strain evidence="2">DCEP-RM93F</strain>
        <strain evidence="1">DCEP-RM93M</strain>
    </source>
</reference>
<feature type="non-terminal residue" evidence="1">
    <location>
        <position position="48"/>
    </location>
</feature>
<keyword evidence="3" id="KW-1185">Reference proteome</keyword>
<proteinExistence type="predicted"/>
<evidence type="ECO:0000313" key="2">
    <source>
        <dbReference type="EMBL" id="KFD66676.1"/>
    </source>
</evidence>
<name>A0A085MG05_9BILA</name>
<dbReference type="EMBL" id="KL367522">
    <property type="protein sequence ID" value="KFD66676.1"/>
    <property type="molecule type" value="Genomic_DNA"/>
</dbReference>
<gene>
    <name evidence="1" type="ORF">M513_02929</name>
    <name evidence="2" type="ORF">M514_02929</name>
</gene>